<dbReference type="GO" id="GO:0016020">
    <property type="term" value="C:membrane"/>
    <property type="evidence" value="ECO:0007669"/>
    <property type="project" value="InterPro"/>
</dbReference>
<dbReference type="Gene3D" id="3.90.550.10">
    <property type="entry name" value="Spore Coat Polysaccharide Biosynthesis Protein SpsA, Chain A"/>
    <property type="match status" value="1"/>
</dbReference>
<evidence type="ECO:0000313" key="6">
    <source>
        <dbReference type="Proteomes" id="UP001060260"/>
    </source>
</evidence>
<dbReference type="EMBL" id="CP103166">
    <property type="protein sequence ID" value="UVQ96825.1"/>
    <property type="molecule type" value="Genomic_DNA"/>
</dbReference>
<name>A0AA95BYE0_9BACE</name>
<evidence type="ECO:0000313" key="5">
    <source>
        <dbReference type="EMBL" id="UVQ96825.1"/>
    </source>
</evidence>
<evidence type="ECO:0000256" key="2">
    <source>
        <dbReference type="ARBA" id="ARBA00010413"/>
    </source>
</evidence>
<protein>
    <recommendedName>
        <fullName evidence="7">Glycosyltransferase family 6</fullName>
    </recommendedName>
</protein>
<organism evidence="5 6">
    <name type="scientific">Bacteroides caccae</name>
    <dbReference type="NCBI Taxonomy" id="47678"/>
    <lineage>
        <taxon>Bacteria</taxon>
        <taxon>Pseudomonadati</taxon>
        <taxon>Bacteroidota</taxon>
        <taxon>Bacteroidia</taxon>
        <taxon>Bacteroidales</taxon>
        <taxon>Bacteroidaceae</taxon>
        <taxon>Bacteroides</taxon>
    </lineage>
</organism>
<dbReference type="InterPro" id="IPR005076">
    <property type="entry name" value="Glyco_trans_6"/>
</dbReference>
<comment type="cofactor">
    <cofactor evidence="1">
        <name>Mn(2+)</name>
        <dbReference type="ChEBI" id="CHEBI:29035"/>
    </cofactor>
</comment>
<dbReference type="GO" id="GO:0016758">
    <property type="term" value="F:hexosyltransferase activity"/>
    <property type="evidence" value="ECO:0007669"/>
    <property type="project" value="InterPro"/>
</dbReference>
<dbReference type="InterPro" id="IPR029044">
    <property type="entry name" value="Nucleotide-diphossugar_trans"/>
</dbReference>
<evidence type="ECO:0000256" key="3">
    <source>
        <dbReference type="ARBA" id="ARBA00022676"/>
    </source>
</evidence>
<proteinExistence type="inferred from homology"/>
<dbReference type="InterPro" id="IPR048174">
    <property type="entry name" value="WbnI-like"/>
</dbReference>
<dbReference type="Pfam" id="PF03414">
    <property type="entry name" value="Glyco_transf_6"/>
    <property type="match status" value="1"/>
</dbReference>
<dbReference type="RefSeq" id="WP_178665925.1">
    <property type="nucleotide sequence ID" value="NZ_CAXSUM010000016.1"/>
</dbReference>
<dbReference type="PANTHER" id="PTHR10462">
    <property type="entry name" value="GLYCOSYLTRANSFERASE-RELATED"/>
    <property type="match status" value="1"/>
</dbReference>
<dbReference type="SUPFAM" id="SSF53448">
    <property type="entry name" value="Nucleotide-diphospho-sugar transferases"/>
    <property type="match status" value="1"/>
</dbReference>
<keyword evidence="4" id="KW-0808">Transferase</keyword>
<evidence type="ECO:0008006" key="7">
    <source>
        <dbReference type="Google" id="ProtNLM"/>
    </source>
</evidence>
<dbReference type="GO" id="GO:0031982">
    <property type="term" value="C:vesicle"/>
    <property type="evidence" value="ECO:0007669"/>
    <property type="project" value="TreeGrafter"/>
</dbReference>
<dbReference type="AlphaFoldDB" id="A0AA95BYE0"/>
<dbReference type="Proteomes" id="UP001060260">
    <property type="component" value="Chromosome"/>
</dbReference>
<dbReference type="NCBIfam" id="NF041524">
    <property type="entry name" value="Gltr_6"/>
    <property type="match status" value="1"/>
</dbReference>
<dbReference type="GO" id="GO:0005975">
    <property type="term" value="P:carbohydrate metabolic process"/>
    <property type="evidence" value="ECO:0007669"/>
    <property type="project" value="InterPro"/>
</dbReference>
<dbReference type="PANTHER" id="PTHR10462:SF49">
    <property type="entry name" value="GLOBOSIDE ALPHA-1,3-N-ACETYLGALACTOSAMINYLTRANSFERASE 1"/>
    <property type="match status" value="1"/>
</dbReference>
<evidence type="ECO:0000256" key="4">
    <source>
        <dbReference type="ARBA" id="ARBA00022679"/>
    </source>
</evidence>
<gene>
    <name evidence="5" type="ORF">NXW23_21590</name>
</gene>
<keyword evidence="3" id="KW-0328">Glycosyltransferase</keyword>
<reference evidence="5" key="1">
    <citation type="submission" date="2022-08" db="EMBL/GenBank/DDBJ databases">
        <title>Genome Sequencing of Bacteroides fragilis Group Isolates with Nanopore Technology.</title>
        <authorList>
            <person name="Tisza M.J."/>
            <person name="Smith D."/>
            <person name="Dekker J.P."/>
        </authorList>
    </citation>
    <scope>NUCLEOTIDE SEQUENCE</scope>
    <source>
        <strain evidence="5">BFG-474</strain>
    </source>
</reference>
<evidence type="ECO:0000256" key="1">
    <source>
        <dbReference type="ARBA" id="ARBA00001936"/>
    </source>
</evidence>
<sequence>MTIAILYICTGKYNQFFSGFYKSAEKYLLVDAEKHYFVWTDDDQLAVGHPDVHIYHKDCAGFPADSLFRFEMFMQAEEQLKKYDYIYFINANALFLKPVGEEILPDETGLAMGIWRGTREKQHPMLYPYERNKMSLAYVAPYQPPYVYFMGGLNGGTPEAYLQMIRTLSKNIRDDYNRGIVAKAHDESHINAYMRTHPCKILSGELNLPEEIMTANSKMIFREKTHIDPYFNKNRKFTLFARLKKAYGVAWDVVRWYCKF</sequence>
<comment type="similarity">
    <text evidence="2">Belongs to the glycosyltransferase 6 family.</text>
</comment>
<accession>A0AA95BYE0</accession>